<dbReference type="AlphaFoldDB" id="A0A7T8GT07"/>
<dbReference type="EMBL" id="CP045905">
    <property type="protein sequence ID" value="QQP37020.1"/>
    <property type="molecule type" value="Genomic_DNA"/>
</dbReference>
<dbReference type="GO" id="GO:0005524">
    <property type="term" value="F:ATP binding"/>
    <property type="evidence" value="ECO:0007669"/>
    <property type="project" value="UniProtKB-KW"/>
</dbReference>
<keyword evidence="1" id="KW-0067">ATP-binding</keyword>
<evidence type="ECO:0000313" key="1">
    <source>
        <dbReference type="EMBL" id="QQP37020.1"/>
    </source>
</evidence>
<feature type="non-terminal residue" evidence="1">
    <location>
        <position position="101"/>
    </location>
</feature>
<evidence type="ECO:0000313" key="2">
    <source>
        <dbReference type="Proteomes" id="UP000595437"/>
    </source>
</evidence>
<name>A0A7T8GT07_CALRO</name>
<dbReference type="Proteomes" id="UP000595437">
    <property type="component" value="Chromosome 16"/>
</dbReference>
<gene>
    <name evidence="1" type="ORF">FKW44_022303</name>
</gene>
<dbReference type="OrthoDB" id="6500128at2759"/>
<feature type="non-terminal residue" evidence="1">
    <location>
        <position position="1"/>
    </location>
</feature>
<proteinExistence type="predicted"/>
<sequence>EWDKEVQKSQSRALASEKEGYNPSLLRAILRTFGSGLSAYGFLPFAISKMVKFFSSDSEMSKNELYACRLLYIFCTHNSYFGLKLIGMRIRVACSALLYRK</sequence>
<reference evidence="2" key="1">
    <citation type="submission" date="2021-01" db="EMBL/GenBank/DDBJ databases">
        <title>Caligus Genome Assembly.</title>
        <authorList>
            <person name="Gallardo-Escarate C."/>
        </authorList>
    </citation>
    <scope>NUCLEOTIDE SEQUENCE [LARGE SCALE GENOMIC DNA]</scope>
</reference>
<accession>A0A7T8GT07</accession>
<protein>
    <submittedName>
        <fullName evidence="1">ATP-binding cassette sub-family C member 4</fullName>
    </submittedName>
</protein>
<organism evidence="1 2">
    <name type="scientific">Caligus rogercresseyi</name>
    <name type="common">Sea louse</name>
    <dbReference type="NCBI Taxonomy" id="217165"/>
    <lineage>
        <taxon>Eukaryota</taxon>
        <taxon>Metazoa</taxon>
        <taxon>Ecdysozoa</taxon>
        <taxon>Arthropoda</taxon>
        <taxon>Crustacea</taxon>
        <taxon>Multicrustacea</taxon>
        <taxon>Hexanauplia</taxon>
        <taxon>Copepoda</taxon>
        <taxon>Siphonostomatoida</taxon>
        <taxon>Caligidae</taxon>
        <taxon>Caligus</taxon>
    </lineage>
</organism>
<keyword evidence="1" id="KW-0547">Nucleotide-binding</keyword>
<keyword evidence="2" id="KW-1185">Reference proteome</keyword>